<sequence>MKSFIEKLREQCNAYKRRFDEETDEVKLKRRNRGTESFDLLARIDENIRRKYEEKEKNLGPRYGTIATFASIVSEPYKCAKIESTNANNFIGETVTPHIMDIEKGGMKRSLNSSEEEIKRKKVSEKKLVQKKIKLRGKSAALKKAHTSKEQHYINLKVKIERVDINTVGKATKRITPEKRKTSTEISCDDTNLFGLQKKNTKNRKIIKKNIDIMPEKVGILDPINIFSSEEIPTLNQNESIQLENVRIIDRIEKPITAILKNGKPTNKVMYNGQEYNVNELFASPKKYPDVFKYYCSIVNEQNVLPSKLKSAKKISKRPIIQEYIKEADKIIKKLRCRIARDMKKVEDGVMYRDSYYPFHDKKLNMDGDEIESATYNPVENIIDRIYRTNMDKFWEKLKKKKTQKKYRVRRET</sequence>
<name>A0ABQ7I1H0_9MICR</name>
<proteinExistence type="predicted"/>
<accession>A0ABQ7I1H0</accession>
<keyword evidence="2" id="KW-1185">Reference proteome</keyword>
<evidence type="ECO:0000313" key="2">
    <source>
        <dbReference type="Proteomes" id="UP001516464"/>
    </source>
</evidence>
<dbReference type="Proteomes" id="UP001516464">
    <property type="component" value="Unassembled WGS sequence"/>
</dbReference>
<dbReference type="EMBL" id="SBIQ01000021">
    <property type="protein sequence ID" value="KAF7684267.1"/>
    <property type="molecule type" value="Genomic_DNA"/>
</dbReference>
<organism evidence="1 2">
    <name type="scientific">Astathelohania contejeani</name>
    <dbReference type="NCBI Taxonomy" id="164912"/>
    <lineage>
        <taxon>Eukaryota</taxon>
        <taxon>Fungi</taxon>
        <taxon>Fungi incertae sedis</taxon>
        <taxon>Microsporidia</taxon>
        <taxon>Astathelohaniidae</taxon>
        <taxon>Astathelohania</taxon>
    </lineage>
</organism>
<evidence type="ECO:0000313" key="1">
    <source>
        <dbReference type="EMBL" id="KAF7684267.1"/>
    </source>
</evidence>
<gene>
    <name evidence="1" type="ORF">TCON_0539</name>
</gene>
<reference evidence="1 2" key="1">
    <citation type="submission" date="2019-01" db="EMBL/GenBank/DDBJ databases">
        <title>Genomes sequencing and comparative genomics of infectious freshwater microsporidia, Cucumispora dikerogammari and Thelohania contejeani.</title>
        <authorList>
            <person name="Cormier A."/>
            <person name="Giraud I."/>
            <person name="Wattier R."/>
            <person name="Teixeira M."/>
            <person name="Grandjean F."/>
            <person name="Rigaud T."/>
            <person name="Cordaux R."/>
        </authorList>
    </citation>
    <scope>NUCLEOTIDE SEQUENCE [LARGE SCALE GENOMIC DNA]</scope>
    <source>
        <strain evidence="1">T1</strain>
        <tissue evidence="1">Spores</tissue>
    </source>
</reference>
<protein>
    <submittedName>
        <fullName evidence="1">Uncharacterized protein</fullName>
    </submittedName>
</protein>
<comment type="caution">
    <text evidence="1">The sequence shown here is derived from an EMBL/GenBank/DDBJ whole genome shotgun (WGS) entry which is preliminary data.</text>
</comment>